<dbReference type="OrthoDB" id="214902at2"/>
<reference evidence="2" key="1">
    <citation type="submission" date="2012-02" db="EMBL/GenBank/DDBJ databases">
        <title>The complete genome of Solitalea canadensis DSM 3403.</title>
        <authorList>
            <consortium name="US DOE Joint Genome Institute (JGI-PGF)"/>
            <person name="Lucas S."/>
            <person name="Copeland A."/>
            <person name="Lapidus A."/>
            <person name="Glavina del Rio T."/>
            <person name="Dalin E."/>
            <person name="Tice H."/>
            <person name="Bruce D."/>
            <person name="Goodwin L."/>
            <person name="Pitluck S."/>
            <person name="Peters L."/>
            <person name="Ovchinnikova G."/>
            <person name="Lu M."/>
            <person name="Kyrpides N."/>
            <person name="Mavromatis K."/>
            <person name="Ivanova N."/>
            <person name="Brettin T."/>
            <person name="Detter J.C."/>
            <person name="Han C."/>
            <person name="Larimer F."/>
            <person name="Land M."/>
            <person name="Hauser L."/>
            <person name="Markowitz V."/>
            <person name="Cheng J.-F."/>
            <person name="Hugenholtz P."/>
            <person name="Woyke T."/>
            <person name="Wu D."/>
            <person name="Spring S."/>
            <person name="Schroeder M."/>
            <person name="Kopitz M."/>
            <person name="Brambilla E."/>
            <person name="Klenk H.-P."/>
            <person name="Eisen J.A."/>
        </authorList>
    </citation>
    <scope>NUCLEOTIDE SEQUENCE</scope>
    <source>
        <strain evidence="2">DSM 3403</strain>
    </source>
</reference>
<evidence type="ECO:0000313" key="3">
    <source>
        <dbReference type="Proteomes" id="UP000007590"/>
    </source>
</evidence>
<keyword evidence="3" id="KW-1185">Reference proteome</keyword>
<dbReference type="RefSeq" id="WP_014679954.1">
    <property type="nucleotide sequence ID" value="NC_017770.1"/>
</dbReference>
<dbReference type="InterPro" id="IPR007076">
    <property type="entry name" value="TfoX_N"/>
</dbReference>
<dbReference type="Proteomes" id="UP000007590">
    <property type="component" value="Chromosome"/>
</dbReference>
<dbReference type="HOGENOM" id="CLU_136016_1_0_10"/>
<protein>
    <recommendedName>
        <fullName evidence="1">TfoX N-terminal domain-containing protein</fullName>
    </recommendedName>
</protein>
<dbReference type="STRING" id="929556.Solca_1661"/>
<proteinExistence type="predicted"/>
<dbReference type="SUPFAM" id="SSF159894">
    <property type="entry name" value="YgaC/TfoX-N like"/>
    <property type="match status" value="1"/>
</dbReference>
<evidence type="ECO:0000259" key="1">
    <source>
        <dbReference type="Pfam" id="PF04993"/>
    </source>
</evidence>
<dbReference type="Pfam" id="PF04993">
    <property type="entry name" value="TfoX_N"/>
    <property type="match status" value="1"/>
</dbReference>
<sequence length="113" mass="13056">MSYDEQLAQRIRESLAELPDVAEKTMFKGLTFMVNDKMCISVRNDDIMCRLNPDLQEEVLSRNGTSEMIHNGRSMKGFIYVNKTVLKTKADLDYWINLSLEYNTVAKSAKKKK</sequence>
<dbReference type="KEGG" id="scn:Solca_1661"/>
<feature type="domain" description="TfoX N-terminal" evidence="1">
    <location>
        <begin position="13"/>
        <end position="101"/>
    </location>
</feature>
<dbReference type="Gene3D" id="3.30.1460.30">
    <property type="entry name" value="YgaC/TfoX-N like chaperone"/>
    <property type="match status" value="1"/>
</dbReference>
<organism evidence="2 3">
    <name type="scientific">Solitalea canadensis (strain ATCC 29591 / DSM 3403 / JCM 21819 / LMG 8368 / NBRC 15130 / NCIMB 12057 / USAM 9D)</name>
    <name type="common">Flexibacter canadensis</name>
    <dbReference type="NCBI Taxonomy" id="929556"/>
    <lineage>
        <taxon>Bacteria</taxon>
        <taxon>Pseudomonadati</taxon>
        <taxon>Bacteroidota</taxon>
        <taxon>Sphingobacteriia</taxon>
        <taxon>Sphingobacteriales</taxon>
        <taxon>Sphingobacteriaceae</taxon>
        <taxon>Solitalea</taxon>
    </lineage>
</organism>
<name>H8KQI9_SOLCM</name>
<dbReference type="EMBL" id="CP003349">
    <property type="protein sequence ID" value="AFD06727.1"/>
    <property type="molecule type" value="Genomic_DNA"/>
</dbReference>
<gene>
    <name evidence="2" type="ordered locus">Solca_1661</name>
</gene>
<evidence type="ECO:0000313" key="2">
    <source>
        <dbReference type="EMBL" id="AFD06727.1"/>
    </source>
</evidence>
<dbReference type="eggNOG" id="COG3070">
    <property type="taxonomic scope" value="Bacteria"/>
</dbReference>
<dbReference type="AlphaFoldDB" id="H8KQI9"/>
<accession>H8KQI9</accession>